<dbReference type="InterPro" id="IPR000101">
    <property type="entry name" value="GGT_peptidase"/>
</dbReference>
<evidence type="ECO:0000256" key="2">
    <source>
        <dbReference type="ARBA" id="ARBA00084097"/>
    </source>
</evidence>
<dbReference type="InterPro" id="IPR055262">
    <property type="entry name" value="GGT_CS"/>
</dbReference>
<feature type="binding site" evidence="4">
    <location>
        <position position="145"/>
    </location>
    <ligand>
        <name>L-glutamate</name>
        <dbReference type="ChEBI" id="CHEBI:29985"/>
    </ligand>
</feature>
<name>A0A834R944_SARSC</name>
<feature type="binding site" evidence="4">
    <location>
        <position position="480"/>
    </location>
    <ligand>
        <name>L-glutamate</name>
        <dbReference type="ChEBI" id="CHEBI:29985"/>
    </ligand>
</feature>
<proteinExistence type="inferred from homology"/>
<accession>A0A834R944</accession>
<keyword evidence="2" id="KW-0800">Toxin</keyword>
<reference evidence="8" key="1">
    <citation type="journal article" date="2020" name="PLoS Negl. Trop. Dis.">
        <title>High-quality nuclear genome for Sarcoptes scabiei-A critical resource for a neglected parasite.</title>
        <authorList>
            <person name="Korhonen P.K."/>
            <person name="Gasser R.B."/>
            <person name="Ma G."/>
            <person name="Wang T."/>
            <person name="Stroehlein A.J."/>
            <person name="Young N.D."/>
            <person name="Ang C.S."/>
            <person name="Fernando D.D."/>
            <person name="Lu H.C."/>
            <person name="Taylor S."/>
            <person name="Reynolds S.L."/>
            <person name="Mofiz E."/>
            <person name="Najaraj S.H."/>
            <person name="Gowda H."/>
            <person name="Madugundu A."/>
            <person name="Renuse S."/>
            <person name="Holt D."/>
            <person name="Pandey A."/>
            <person name="Papenfuss A.T."/>
            <person name="Fischer K."/>
        </authorList>
    </citation>
    <scope>NUCLEOTIDE SEQUENCE [LARGE SCALE GENOMIC DNA]</scope>
</reference>
<dbReference type="Pfam" id="PF01019">
    <property type="entry name" value="G_glu_transpept"/>
    <property type="match status" value="1"/>
</dbReference>
<evidence type="ECO:0000256" key="1">
    <source>
        <dbReference type="ARBA" id="ARBA00009381"/>
    </source>
</evidence>
<protein>
    <submittedName>
        <fullName evidence="6">Gamma-glutamyltranspeptidase 1</fullName>
    </submittedName>
</protein>
<dbReference type="InterPro" id="IPR029055">
    <property type="entry name" value="Ntn_hydrolases_N"/>
</dbReference>
<gene>
    <name evidence="6" type="ORF">SSS_1947</name>
</gene>
<dbReference type="GO" id="GO:0005886">
    <property type="term" value="C:plasma membrane"/>
    <property type="evidence" value="ECO:0007669"/>
    <property type="project" value="TreeGrafter"/>
</dbReference>
<dbReference type="OMA" id="GFMLVHL"/>
<feature type="transmembrane region" description="Helical" evidence="5">
    <location>
        <begin position="12"/>
        <end position="29"/>
    </location>
</feature>
<reference evidence="7" key="3">
    <citation type="submission" date="2022-06" db="UniProtKB">
        <authorList>
            <consortium name="EnsemblMetazoa"/>
        </authorList>
    </citation>
    <scope>IDENTIFICATION</scope>
</reference>
<dbReference type="PANTHER" id="PTHR11686">
    <property type="entry name" value="GAMMA GLUTAMYL TRANSPEPTIDASE"/>
    <property type="match status" value="1"/>
</dbReference>
<sequence length="627" mass="70539">MKYIIRSQYISIILLVLVCIVLGSLWFMLQYDEDDDGGDSSGSFDEIDELYRCPACPSSRSTYLGNLCSSSKFNDYHQSAISTDSNICAESGKSILEEGGNAIDATVAVLLCMGVTIPESLGLGGGSLIVLYLAKSNRSVFVDAREMAPKNVFRDMFNTSKIEDASQLGLQSIAVPGELAGYWHLHSNYGSGRITWKRLFRDSIDYAENGFEVGFHLQNSLRSNRAKIMKFKHLKQVFFNEKTKNLYQKGEILRQPKLAETLRNLSESLDPNQYFYQELAEKIIADIYDRDRSDFPEQQPIITVEDFHNYRLQERSALSARIKDDMFLHTTHLPGSGLLFSFIMKIMLHEKFREMYRTASIDPESSILFYHRLTEAFKFAYAKRSDLGDDRFDPINSTIDDLTSEEFLERIVSKINDSTTYDSDYYEVNGYQPPDHGTAHVSIVDSEGNAVAATSTINLYFGSKVISPSTGIILNDEMDDFNSGKVNYFGLKPSNQNTIQPWKRPLSSMCPSIFTDNTGVRLVIGGSGGSKITTSIALVSLRHLFLNETIKQAIDASRIHHQLFPSNIEYEPCFRLDILDGLRLRNHQVKEIKKGVRGAVVMAISRDQNGLLQANSDFRKGGTIAGF</sequence>
<dbReference type="InterPro" id="IPR043137">
    <property type="entry name" value="GGT_ssub_C"/>
</dbReference>
<organism evidence="6">
    <name type="scientific">Sarcoptes scabiei</name>
    <name type="common">Itch mite</name>
    <name type="synonym">Acarus scabiei</name>
    <dbReference type="NCBI Taxonomy" id="52283"/>
    <lineage>
        <taxon>Eukaryota</taxon>
        <taxon>Metazoa</taxon>
        <taxon>Ecdysozoa</taxon>
        <taxon>Arthropoda</taxon>
        <taxon>Chelicerata</taxon>
        <taxon>Arachnida</taxon>
        <taxon>Acari</taxon>
        <taxon>Acariformes</taxon>
        <taxon>Sarcoptiformes</taxon>
        <taxon>Astigmata</taxon>
        <taxon>Psoroptidia</taxon>
        <taxon>Sarcoptoidea</taxon>
        <taxon>Sarcoptidae</taxon>
        <taxon>Sarcoptinae</taxon>
        <taxon>Sarcoptes</taxon>
    </lineage>
</organism>
<keyword evidence="5" id="KW-0812">Transmembrane</keyword>
<evidence type="ECO:0000313" key="7">
    <source>
        <dbReference type="EnsemblMetazoa" id="KAF7489668.1"/>
    </source>
</evidence>
<dbReference type="Proteomes" id="UP000070412">
    <property type="component" value="Unassembled WGS sequence"/>
</dbReference>
<keyword evidence="8" id="KW-1185">Reference proteome</keyword>
<dbReference type="InterPro" id="IPR043138">
    <property type="entry name" value="GGT_lsub"/>
</dbReference>
<dbReference type="GO" id="GO:0036374">
    <property type="term" value="F:glutathione hydrolase activity"/>
    <property type="evidence" value="ECO:0007669"/>
    <property type="project" value="InterPro"/>
</dbReference>
<evidence type="ECO:0000256" key="3">
    <source>
        <dbReference type="PIRSR" id="PIRSR600101-1"/>
    </source>
</evidence>
<dbReference type="AlphaFoldDB" id="A0A834R944"/>
<feature type="binding site" evidence="4">
    <location>
        <begin position="456"/>
        <end position="458"/>
    </location>
    <ligand>
        <name>L-glutamate</name>
        <dbReference type="ChEBI" id="CHEBI:29985"/>
    </ligand>
</feature>
<dbReference type="SUPFAM" id="SSF56235">
    <property type="entry name" value="N-terminal nucleophile aminohydrolases (Ntn hydrolases)"/>
    <property type="match status" value="1"/>
</dbReference>
<keyword evidence="2" id="KW-1202">Platelet aggregation activating toxin</keyword>
<dbReference type="Gene3D" id="3.60.20.40">
    <property type="match status" value="1"/>
</dbReference>
<evidence type="ECO:0000313" key="8">
    <source>
        <dbReference type="Proteomes" id="UP000070412"/>
    </source>
</evidence>
<keyword evidence="5" id="KW-0472">Membrane</keyword>
<feature type="active site" description="Nucleophile" evidence="3">
    <location>
        <position position="438"/>
    </location>
</feature>
<dbReference type="PRINTS" id="PR01210">
    <property type="entry name" value="GGTRANSPTASE"/>
</dbReference>
<keyword evidence="2" id="KW-1199">Hemostasis impairing toxin</keyword>
<comment type="similarity">
    <text evidence="1">Belongs to the gamma-glutamyltransferase family.</text>
</comment>
<reference evidence="6" key="2">
    <citation type="submission" date="2020-01" db="EMBL/GenBank/DDBJ databases">
        <authorList>
            <person name="Korhonen P.K.K."/>
            <person name="Guangxu M.G."/>
            <person name="Wang T.W."/>
            <person name="Stroehlein A.J.S."/>
            <person name="Young N.D."/>
            <person name="Ang C.-S.A."/>
            <person name="Fernando D.W.F."/>
            <person name="Lu H.L."/>
            <person name="Taylor S.T."/>
            <person name="Ehtesham M.E.M."/>
            <person name="Najaraj S.H.N."/>
            <person name="Harsha G.H.G."/>
            <person name="Madugundu A.M."/>
            <person name="Renuse S.R."/>
            <person name="Holt D.H."/>
            <person name="Pandey A.P."/>
            <person name="Papenfuss A.P."/>
            <person name="Gasser R.B.G."/>
            <person name="Fischer K.F."/>
        </authorList>
    </citation>
    <scope>NUCLEOTIDE SEQUENCE</scope>
    <source>
        <strain evidence="6">SSS_KF_BRIS2020</strain>
    </source>
</reference>
<dbReference type="GO" id="GO:0006751">
    <property type="term" value="P:glutathione catabolic process"/>
    <property type="evidence" value="ECO:0007669"/>
    <property type="project" value="InterPro"/>
</dbReference>
<dbReference type="Gene3D" id="1.10.246.130">
    <property type="match status" value="1"/>
</dbReference>
<dbReference type="EMBL" id="WVUK01000064">
    <property type="protein sequence ID" value="KAF7489668.1"/>
    <property type="molecule type" value="Genomic_DNA"/>
</dbReference>
<feature type="binding site" evidence="4">
    <location>
        <position position="529"/>
    </location>
    <ligand>
        <name>L-glutamate</name>
        <dbReference type="ChEBI" id="CHEBI:29985"/>
    </ligand>
</feature>
<dbReference type="PROSITE" id="PS00462">
    <property type="entry name" value="G_GLU_TRANSPEPTIDASE"/>
    <property type="match status" value="1"/>
</dbReference>
<dbReference type="PANTHER" id="PTHR11686:SF9">
    <property type="entry name" value="RE13973P"/>
    <property type="match status" value="1"/>
</dbReference>
<evidence type="ECO:0000256" key="4">
    <source>
        <dbReference type="PIRSR" id="PIRSR600101-2"/>
    </source>
</evidence>
<evidence type="ECO:0000256" key="5">
    <source>
        <dbReference type="SAM" id="Phobius"/>
    </source>
</evidence>
<keyword evidence="5" id="KW-1133">Transmembrane helix</keyword>
<dbReference type="OrthoDB" id="1081007at2759"/>
<feature type="binding site" evidence="4">
    <location>
        <begin position="507"/>
        <end position="508"/>
    </location>
    <ligand>
        <name>L-glutamate</name>
        <dbReference type="ChEBI" id="CHEBI:29985"/>
    </ligand>
</feature>
<dbReference type="FunFam" id="3.60.20.40:FF:000001">
    <property type="entry name" value="Gamma-glutamyltranspeptidase 1"/>
    <property type="match status" value="1"/>
</dbReference>
<dbReference type="EnsemblMetazoa" id="SSS_1947s_mrna">
    <property type="protein sequence ID" value="KAF7489668.1"/>
    <property type="gene ID" value="SSS_1947"/>
</dbReference>
<dbReference type="FunFam" id="1.10.246.130:FF:000001">
    <property type="entry name" value="Gamma-glutamyltransferase 5 isoform 1"/>
    <property type="match status" value="1"/>
</dbReference>
<evidence type="ECO:0000313" key="6">
    <source>
        <dbReference type="EMBL" id="KAF7489668.1"/>
    </source>
</evidence>